<dbReference type="InParanoid" id="A0A1V9XLE0"/>
<protein>
    <submittedName>
        <fullName evidence="2">Uncharacterized protein</fullName>
    </submittedName>
</protein>
<dbReference type="Proteomes" id="UP000192247">
    <property type="component" value="Unassembled WGS sequence"/>
</dbReference>
<organism evidence="2 3">
    <name type="scientific">Tropilaelaps mercedesae</name>
    <dbReference type="NCBI Taxonomy" id="418985"/>
    <lineage>
        <taxon>Eukaryota</taxon>
        <taxon>Metazoa</taxon>
        <taxon>Ecdysozoa</taxon>
        <taxon>Arthropoda</taxon>
        <taxon>Chelicerata</taxon>
        <taxon>Arachnida</taxon>
        <taxon>Acari</taxon>
        <taxon>Parasitiformes</taxon>
        <taxon>Mesostigmata</taxon>
        <taxon>Gamasina</taxon>
        <taxon>Dermanyssoidea</taxon>
        <taxon>Laelapidae</taxon>
        <taxon>Tropilaelaps</taxon>
    </lineage>
</organism>
<comment type="caution">
    <text evidence="2">The sequence shown here is derived from an EMBL/GenBank/DDBJ whole genome shotgun (WGS) entry which is preliminary data.</text>
</comment>
<evidence type="ECO:0000256" key="1">
    <source>
        <dbReference type="SAM" id="MobiDB-lite"/>
    </source>
</evidence>
<name>A0A1V9XLE0_9ACAR</name>
<evidence type="ECO:0000313" key="2">
    <source>
        <dbReference type="EMBL" id="OQR74213.1"/>
    </source>
</evidence>
<accession>A0A1V9XLE0</accession>
<feature type="compositionally biased region" description="Polar residues" evidence="1">
    <location>
        <begin position="83"/>
        <end position="102"/>
    </location>
</feature>
<dbReference type="AlphaFoldDB" id="A0A1V9XLE0"/>
<gene>
    <name evidence="2" type="ORF">BIW11_09219</name>
</gene>
<sequence length="102" mass="11180">MARVPMRVKREKFGKKFGFHLPSLHDGKSASGEAVEDLLGPARCVCLGVKDPTNADITNELHIHAFSVLAAPPYHPPGLFRINTGTTIPRDPLSQQRTPIIK</sequence>
<reference evidence="2 3" key="1">
    <citation type="journal article" date="2017" name="Gigascience">
        <title>Draft genome of the honey bee ectoparasitic mite, Tropilaelaps mercedesae, is shaped by the parasitic life history.</title>
        <authorList>
            <person name="Dong X."/>
            <person name="Armstrong S.D."/>
            <person name="Xia D."/>
            <person name="Makepeace B.L."/>
            <person name="Darby A.C."/>
            <person name="Kadowaki T."/>
        </authorList>
    </citation>
    <scope>NUCLEOTIDE SEQUENCE [LARGE SCALE GENOMIC DNA]</scope>
    <source>
        <strain evidence="2">Wuxi-XJTLU</strain>
    </source>
</reference>
<proteinExistence type="predicted"/>
<evidence type="ECO:0000313" key="3">
    <source>
        <dbReference type="Proteomes" id="UP000192247"/>
    </source>
</evidence>
<dbReference type="EMBL" id="MNPL01008488">
    <property type="protein sequence ID" value="OQR74213.1"/>
    <property type="molecule type" value="Genomic_DNA"/>
</dbReference>
<keyword evidence="3" id="KW-1185">Reference proteome</keyword>
<feature type="region of interest" description="Disordered" evidence="1">
    <location>
        <begin position="81"/>
        <end position="102"/>
    </location>
</feature>